<evidence type="ECO:0000256" key="1">
    <source>
        <dbReference type="ARBA" id="ARBA00004613"/>
    </source>
</evidence>
<evidence type="ECO:0000313" key="9">
    <source>
        <dbReference type="EMBL" id="ABG88198.1"/>
    </source>
</evidence>
<dbReference type="GO" id="GO:0060326">
    <property type="term" value="P:cell chemotaxis"/>
    <property type="evidence" value="ECO:0007669"/>
    <property type="project" value="TreeGrafter"/>
</dbReference>
<protein>
    <submittedName>
        <fullName evidence="9">Lingual antimicrobial peptide</fullName>
    </submittedName>
</protein>
<dbReference type="GO" id="GO:0042742">
    <property type="term" value="P:defense response to bacterium"/>
    <property type="evidence" value="ECO:0007669"/>
    <property type="project" value="UniProtKB-KW"/>
</dbReference>
<evidence type="ECO:0000256" key="6">
    <source>
        <dbReference type="ARBA" id="ARBA00023157"/>
    </source>
</evidence>
<dbReference type="FunFam" id="3.10.360.10:FF:000001">
    <property type="entry name" value="Beta-defensin 1"/>
    <property type="match status" value="1"/>
</dbReference>
<dbReference type="GO" id="GO:0042056">
    <property type="term" value="F:chemoattractant activity"/>
    <property type="evidence" value="ECO:0007669"/>
    <property type="project" value="TreeGrafter"/>
</dbReference>
<dbReference type="PANTHER" id="PTHR20515:SF2">
    <property type="entry name" value="DEFENSIN BETA 4A"/>
    <property type="match status" value="1"/>
</dbReference>
<dbReference type="SUPFAM" id="SSF57392">
    <property type="entry name" value="Defensin-like"/>
    <property type="match status" value="1"/>
</dbReference>
<keyword evidence="4" id="KW-0211">Defensin</keyword>
<reference evidence="9" key="1">
    <citation type="submission" date="2006-06" db="EMBL/GenBank/DDBJ databases">
        <title>Cloning and characterization of goat lingual antimicrobial peptide.</title>
        <authorList>
            <person name="Sharma A."/>
            <person name="Dev K."/>
            <person name="Kumar A."/>
        </authorList>
    </citation>
    <scope>NUCLEOTIDE SEQUENCE</scope>
</reference>
<dbReference type="SMART" id="SM00048">
    <property type="entry name" value="DEFSN"/>
    <property type="match status" value="1"/>
</dbReference>
<comment type="subcellular location">
    <subcellularLocation>
        <location evidence="1">Secreted</location>
    </subcellularLocation>
</comment>
<organism evidence="9">
    <name type="scientific">Capra hircus</name>
    <name type="common">Goat</name>
    <dbReference type="NCBI Taxonomy" id="9925"/>
    <lineage>
        <taxon>Eukaryota</taxon>
        <taxon>Metazoa</taxon>
        <taxon>Chordata</taxon>
        <taxon>Craniata</taxon>
        <taxon>Vertebrata</taxon>
        <taxon>Euteleostomi</taxon>
        <taxon>Mammalia</taxon>
        <taxon>Eutheria</taxon>
        <taxon>Laurasiatheria</taxon>
        <taxon>Artiodactyla</taxon>
        <taxon>Ruminantia</taxon>
        <taxon>Pecora</taxon>
        <taxon>Bovidae</taxon>
        <taxon>Caprinae</taxon>
        <taxon>Capra</taxon>
    </lineage>
</organism>
<keyword evidence="6" id="KW-1015">Disulfide bond</keyword>
<keyword evidence="5" id="KW-0044">Antibiotic</keyword>
<keyword evidence="3" id="KW-0929">Antimicrobial</keyword>
<proteinExistence type="evidence at transcript level"/>
<evidence type="ECO:0000256" key="3">
    <source>
        <dbReference type="ARBA" id="ARBA00022529"/>
    </source>
</evidence>
<gene>
    <name evidence="9" type="primary">LAP</name>
</gene>
<evidence type="ECO:0000256" key="7">
    <source>
        <dbReference type="SAM" id="SignalP"/>
    </source>
</evidence>
<evidence type="ECO:0000259" key="8">
    <source>
        <dbReference type="SMART" id="SM00048"/>
    </source>
</evidence>
<dbReference type="AlphaFoldDB" id="Q0PGY0"/>
<keyword evidence="7" id="KW-0732">Signal</keyword>
<sequence length="82" mass="9363">MRLHHLLLVLFFLVLSAGSGFTQGIRSRRSCHRNKGVCALTRCPRNMRQIGTCFGPPVKCCRKKQQKAKTRPGLMRSQKLRP</sequence>
<dbReference type="InterPro" id="IPR001855">
    <property type="entry name" value="Defensin_beta-like"/>
</dbReference>
<accession>Q0PGY0</accession>
<name>Q0PGY0_CAPHI</name>
<dbReference type="GO" id="GO:0031731">
    <property type="term" value="F:CCR6 chemokine receptor binding"/>
    <property type="evidence" value="ECO:0007669"/>
    <property type="project" value="TreeGrafter"/>
</dbReference>
<feature type="chain" id="PRO_5004175525" evidence="7">
    <location>
        <begin position="23"/>
        <end position="82"/>
    </location>
</feature>
<feature type="signal peptide" evidence="7">
    <location>
        <begin position="1"/>
        <end position="22"/>
    </location>
</feature>
<evidence type="ECO:0000256" key="5">
    <source>
        <dbReference type="ARBA" id="ARBA00023022"/>
    </source>
</evidence>
<keyword evidence="2" id="KW-0964">Secreted</keyword>
<evidence type="ECO:0000256" key="2">
    <source>
        <dbReference type="ARBA" id="ARBA00022525"/>
    </source>
</evidence>
<dbReference type="PANTHER" id="PTHR20515">
    <property type="entry name" value="BETA-DEFENSIN"/>
    <property type="match status" value="1"/>
</dbReference>
<dbReference type="InterPro" id="IPR006080">
    <property type="entry name" value="Beta/alpha-defensin_C"/>
</dbReference>
<feature type="domain" description="Beta/alpha-defensin C-terminal" evidence="8">
    <location>
        <begin position="31"/>
        <end position="61"/>
    </location>
</feature>
<dbReference type="GO" id="GO:0005615">
    <property type="term" value="C:extracellular space"/>
    <property type="evidence" value="ECO:0007669"/>
    <property type="project" value="TreeGrafter"/>
</dbReference>
<dbReference type="Gene3D" id="3.10.360.10">
    <property type="entry name" value="Antimicrobial Peptide, Beta-defensin 2, Chain A"/>
    <property type="match status" value="1"/>
</dbReference>
<dbReference type="Pfam" id="PF00711">
    <property type="entry name" value="Defensin_beta"/>
    <property type="match status" value="1"/>
</dbReference>
<dbReference type="EMBL" id="DQ836129">
    <property type="protein sequence ID" value="ABG88198.1"/>
    <property type="molecule type" value="mRNA"/>
</dbReference>
<evidence type="ECO:0000256" key="4">
    <source>
        <dbReference type="ARBA" id="ARBA00022940"/>
    </source>
</evidence>